<gene>
    <name evidence="1" type="ORF">TM448A03779_0004</name>
</gene>
<reference evidence="1" key="1">
    <citation type="submission" date="2020-03" db="EMBL/GenBank/DDBJ databases">
        <title>The deep terrestrial virosphere.</title>
        <authorList>
            <person name="Holmfeldt K."/>
            <person name="Nilsson E."/>
            <person name="Simone D."/>
            <person name="Lopez-Fernandez M."/>
            <person name="Wu X."/>
            <person name="de Brujin I."/>
            <person name="Lundin D."/>
            <person name="Andersson A."/>
            <person name="Bertilsson S."/>
            <person name="Dopson M."/>
        </authorList>
    </citation>
    <scope>NUCLEOTIDE SEQUENCE</scope>
    <source>
        <strain evidence="1">TM448A03779</strain>
    </source>
</reference>
<accession>A0A6H2A266</accession>
<organism evidence="1">
    <name type="scientific">viral metagenome</name>
    <dbReference type="NCBI Taxonomy" id="1070528"/>
    <lineage>
        <taxon>unclassified sequences</taxon>
        <taxon>metagenomes</taxon>
        <taxon>organismal metagenomes</taxon>
    </lineage>
</organism>
<dbReference type="EMBL" id="MT144440">
    <property type="protein sequence ID" value="QJA53667.1"/>
    <property type="molecule type" value="Genomic_DNA"/>
</dbReference>
<name>A0A6H2A266_9ZZZZ</name>
<protein>
    <submittedName>
        <fullName evidence="1">Uncharacterized protein</fullName>
    </submittedName>
</protein>
<proteinExistence type="predicted"/>
<dbReference type="AlphaFoldDB" id="A0A6H2A266"/>
<evidence type="ECO:0000313" key="1">
    <source>
        <dbReference type="EMBL" id="QJA53667.1"/>
    </source>
</evidence>
<sequence length="83" mass="9711">MSFKIGDKVASIWEPKEEGIVRHKIRDWIAVSKKHFMHWEKQKECCLVGSEKHQKALTLRGQLIELDVQVEKVEKELEALEKG</sequence>